<dbReference type="EMBL" id="JAMKFE010000010">
    <property type="protein sequence ID" value="MCM5681193.1"/>
    <property type="molecule type" value="Genomic_DNA"/>
</dbReference>
<protein>
    <recommendedName>
        <fullName evidence="3">DUF2510 domain-containing protein</fullName>
    </recommendedName>
</protein>
<reference evidence="1" key="1">
    <citation type="submission" date="2022-05" db="EMBL/GenBank/DDBJ databases">
        <title>Schlegelella sp. nov., isolated from mangrove soil.</title>
        <authorList>
            <person name="Liu Y."/>
            <person name="Ge X."/>
            <person name="Liu W."/>
        </authorList>
    </citation>
    <scope>NUCLEOTIDE SEQUENCE</scope>
    <source>
        <strain evidence="1">S2-27</strain>
    </source>
</reference>
<gene>
    <name evidence="1" type="ORF">M8A51_16825</name>
</gene>
<accession>A0ABT0YRC5</accession>
<comment type="caution">
    <text evidence="1">The sequence shown here is derived from an EMBL/GenBank/DDBJ whole genome shotgun (WGS) entry which is preliminary data.</text>
</comment>
<keyword evidence="2" id="KW-1185">Reference proteome</keyword>
<proteinExistence type="predicted"/>
<name>A0ABT0YRC5_9BURK</name>
<organism evidence="1 2">
    <name type="scientific">Caldimonas mangrovi</name>
    <dbReference type="NCBI Taxonomy" id="2944811"/>
    <lineage>
        <taxon>Bacteria</taxon>
        <taxon>Pseudomonadati</taxon>
        <taxon>Pseudomonadota</taxon>
        <taxon>Betaproteobacteria</taxon>
        <taxon>Burkholderiales</taxon>
        <taxon>Sphaerotilaceae</taxon>
        <taxon>Caldimonas</taxon>
    </lineage>
</organism>
<evidence type="ECO:0000313" key="2">
    <source>
        <dbReference type="Proteomes" id="UP001165541"/>
    </source>
</evidence>
<evidence type="ECO:0000313" key="1">
    <source>
        <dbReference type="EMBL" id="MCM5681193.1"/>
    </source>
</evidence>
<evidence type="ECO:0008006" key="3">
    <source>
        <dbReference type="Google" id="ProtNLM"/>
    </source>
</evidence>
<dbReference type="Proteomes" id="UP001165541">
    <property type="component" value="Unassembled WGS sequence"/>
</dbReference>
<sequence length="106" mass="11785">MRNASNRPRLTPWFSGATPPWHEGVYQRRFPGGPYSCWDGRHWRQDAVSPQAAAIETQPSRWQQAAWRGSTEPPPGHCLTCRGAQVLDLGDDAETGQALIDPCPDC</sequence>
<dbReference type="RefSeq" id="WP_251779672.1">
    <property type="nucleotide sequence ID" value="NZ_JAMKFE010000010.1"/>
</dbReference>